<dbReference type="GO" id="GO:0006888">
    <property type="term" value="P:endoplasmic reticulum to Golgi vesicle-mediated transport"/>
    <property type="evidence" value="ECO:0007669"/>
    <property type="project" value="TreeGrafter"/>
</dbReference>
<evidence type="ECO:0000313" key="4">
    <source>
        <dbReference type="Proteomes" id="UP000009168"/>
    </source>
</evidence>
<dbReference type="SUPFAM" id="SSF47923">
    <property type="entry name" value="Ypt/Rab-GAP domain of gyp1p"/>
    <property type="match status" value="1"/>
</dbReference>
<dbReference type="eggNOG" id="KOG2595">
    <property type="taxonomic scope" value="Eukaryota"/>
</dbReference>
<reference evidence="4" key="1">
    <citation type="journal article" date="2006" name="PLoS Biol.">
        <title>Macronuclear genome sequence of the ciliate Tetrahymena thermophila, a model eukaryote.</title>
        <authorList>
            <person name="Eisen J.A."/>
            <person name="Coyne R.S."/>
            <person name="Wu M."/>
            <person name="Wu D."/>
            <person name="Thiagarajan M."/>
            <person name="Wortman J.R."/>
            <person name="Badger J.H."/>
            <person name="Ren Q."/>
            <person name="Amedeo P."/>
            <person name="Jones K.M."/>
            <person name="Tallon L.J."/>
            <person name="Delcher A.L."/>
            <person name="Salzberg S.L."/>
            <person name="Silva J.C."/>
            <person name="Haas B.J."/>
            <person name="Majoros W.H."/>
            <person name="Farzad M."/>
            <person name="Carlton J.M."/>
            <person name="Smith R.K. Jr."/>
            <person name="Garg J."/>
            <person name="Pearlman R.E."/>
            <person name="Karrer K.M."/>
            <person name="Sun L."/>
            <person name="Manning G."/>
            <person name="Elde N.C."/>
            <person name="Turkewitz A.P."/>
            <person name="Asai D.J."/>
            <person name="Wilkes D.E."/>
            <person name="Wang Y."/>
            <person name="Cai H."/>
            <person name="Collins K."/>
            <person name="Stewart B.A."/>
            <person name="Lee S.R."/>
            <person name="Wilamowska K."/>
            <person name="Weinberg Z."/>
            <person name="Ruzzo W.L."/>
            <person name="Wloga D."/>
            <person name="Gaertig J."/>
            <person name="Frankel J."/>
            <person name="Tsao C.-C."/>
            <person name="Gorovsky M.A."/>
            <person name="Keeling P.J."/>
            <person name="Waller R.F."/>
            <person name="Patron N.J."/>
            <person name="Cherry J.M."/>
            <person name="Stover N.A."/>
            <person name="Krieger C.J."/>
            <person name="del Toro C."/>
            <person name="Ryder H.F."/>
            <person name="Williamson S.C."/>
            <person name="Barbeau R.A."/>
            <person name="Hamilton E.P."/>
            <person name="Orias E."/>
        </authorList>
    </citation>
    <scope>NUCLEOTIDE SEQUENCE [LARGE SCALE GENOMIC DNA]</scope>
    <source>
        <strain evidence="4">SB210</strain>
    </source>
</reference>
<evidence type="ECO:0000259" key="2">
    <source>
        <dbReference type="PROSITE" id="PS50086"/>
    </source>
</evidence>
<dbReference type="PANTHER" id="PTHR20913:SF7">
    <property type="entry name" value="RE60063P"/>
    <property type="match status" value="1"/>
</dbReference>
<dbReference type="InterPro" id="IPR035969">
    <property type="entry name" value="Rab-GAP_TBC_sf"/>
</dbReference>
<dbReference type="PANTHER" id="PTHR20913">
    <property type="entry name" value="TBC1 DOMAIN FAMILY MEMBER 20/GTPASE"/>
    <property type="match status" value="1"/>
</dbReference>
<dbReference type="Gene3D" id="1.10.472.80">
    <property type="entry name" value="Ypt/Rab-GAP domain of gyp1p, domain 3"/>
    <property type="match status" value="1"/>
</dbReference>
<dbReference type="AlphaFoldDB" id="Q22RX7"/>
<dbReference type="KEGG" id="tet:TTHERM_00011610"/>
<dbReference type="RefSeq" id="XP_001008240.3">
    <property type="nucleotide sequence ID" value="XM_001008240.3"/>
</dbReference>
<dbReference type="EMBL" id="GG662845">
    <property type="protein sequence ID" value="EAR87995.3"/>
    <property type="molecule type" value="Genomic_DNA"/>
</dbReference>
<protein>
    <submittedName>
        <fullName evidence="3">Rab-GTPase-TBC domain protein</fullName>
    </submittedName>
</protein>
<dbReference type="GO" id="GO:0005096">
    <property type="term" value="F:GTPase activator activity"/>
    <property type="evidence" value="ECO:0007669"/>
    <property type="project" value="UniProtKB-KW"/>
</dbReference>
<dbReference type="OrthoDB" id="313290at2759"/>
<keyword evidence="4" id="KW-1185">Reference proteome</keyword>
<dbReference type="InParanoid" id="Q22RX7"/>
<dbReference type="Proteomes" id="UP000009168">
    <property type="component" value="Unassembled WGS sequence"/>
</dbReference>
<dbReference type="InterPro" id="IPR045913">
    <property type="entry name" value="TBC20/Gyp8-like"/>
</dbReference>
<dbReference type="HOGENOM" id="CLU_856582_0_0_1"/>
<organism evidence="3 4">
    <name type="scientific">Tetrahymena thermophila (strain SB210)</name>
    <dbReference type="NCBI Taxonomy" id="312017"/>
    <lineage>
        <taxon>Eukaryota</taxon>
        <taxon>Sar</taxon>
        <taxon>Alveolata</taxon>
        <taxon>Ciliophora</taxon>
        <taxon>Intramacronucleata</taxon>
        <taxon>Oligohymenophorea</taxon>
        <taxon>Hymenostomatida</taxon>
        <taxon>Tetrahymenina</taxon>
        <taxon>Tetrahymenidae</taxon>
        <taxon>Tetrahymena</taxon>
    </lineage>
</organism>
<sequence length="214" mass="25294">MFSISWILTWFAHSFTDLNKIQRIFDFLLCSQPQTISYLSAALILITKEQLQEGLNECEGGFEQGVIFQFYQNDNLNQLEIDFGKWFQKCKYLEKTYKFDKLLLQFELPKDSNLYEHQFNQLLTYRKDLNRRGLTKLFYFVKRKLTIKNTPLIVASGLFTYYAVHNKNSLPKLLQFIKDRVVTKNIFTVQNVASVAVTSILAFYTIKNLLFKLF</sequence>
<name>Q22RX7_TETTS</name>
<dbReference type="STRING" id="312017.Q22RX7"/>
<evidence type="ECO:0000313" key="3">
    <source>
        <dbReference type="EMBL" id="EAR87995.3"/>
    </source>
</evidence>
<accession>Q22RX7</accession>
<dbReference type="GeneID" id="7846045"/>
<gene>
    <name evidence="3" type="ORF">TTHERM_00011610</name>
</gene>
<keyword evidence="1" id="KW-0343">GTPase activation</keyword>
<evidence type="ECO:0000256" key="1">
    <source>
        <dbReference type="ARBA" id="ARBA00022468"/>
    </source>
</evidence>
<dbReference type="InterPro" id="IPR000195">
    <property type="entry name" value="Rab-GAP-TBC_dom"/>
</dbReference>
<dbReference type="GO" id="GO:0005789">
    <property type="term" value="C:endoplasmic reticulum membrane"/>
    <property type="evidence" value="ECO:0007669"/>
    <property type="project" value="TreeGrafter"/>
</dbReference>
<proteinExistence type="predicted"/>
<dbReference type="PROSITE" id="PS50086">
    <property type="entry name" value="TBC_RABGAP"/>
    <property type="match status" value="1"/>
</dbReference>
<feature type="domain" description="Rab-GAP TBC" evidence="2">
    <location>
        <begin position="1"/>
        <end position="32"/>
    </location>
</feature>